<evidence type="ECO:0000313" key="3">
    <source>
        <dbReference type="EnsemblMetazoa" id="Aqu2.1.25298_001"/>
    </source>
</evidence>
<dbReference type="STRING" id="400682.A0A1X7UBI2"/>
<evidence type="ECO:0000256" key="1">
    <source>
        <dbReference type="ARBA" id="ARBA00035209"/>
    </source>
</evidence>
<dbReference type="AlphaFoldDB" id="A0A1X7UBI2"/>
<dbReference type="Pfam" id="PF02037">
    <property type="entry name" value="SAP"/>
    <property type="match status" value="1"/>
</dbReference>
<organism evidence="3">
    <name type="scientific">Amphimedon queenslandica</name>
    <name type="common">Sponge</name>
    <dbReference type="NCBI Taxonomy" id="400682"/>
    <lineage>
        <taxon>Eukaryota</taxon>
        <taxon>Metazoa</taxon>
        <taxon>Porifera</taxon>
        <taxon>Demospongiae</taxon>
        <taxon>Heteroscleromorpha</taxon>
        <taxon>Haplosclerida</taxon>
        <taxon>Niphatidae</taxon>
        <taxon>Amphimedon</taxon>
    </lineage>
</organism>
<accession>A0A1X7UBI2</accession>
<dbReference type="GO" id="GO:0003735">
    <property type="term" value="F:structural constituent of ribosome"/>
    <property type="evidence" value="ECO:0007669"/>
    <property type="project" value="InterPro"/>
</dbReference>
<protein>
    <recommendedName>
        <fullName evidence="1">Large ribosomal subunit protein uL3m</fullName>
    </recommendedName>
</protein>
<dbReference type="GO" id="GO:0005762">
    <property type="term" value="C:mitochondrial large ribosomal subunit"/>
    <property type="evidence" value="ECO:0007669"/>
    <property type="project" value="TreeGrafter"/>
</dbReference>
<dbReference type="InterPro" id="IPR036361">
    <property type="entry name" value="SAP_dom_sf"/>
</dbReference>
<dbReference type="PANTHER" id="PTHR11229">
    <property type="entry name" value="50S RIBOSOMAL PROTEIN L3"/>
    <property type="match status" value="1"/>
</dbReference>
<dbReference type="EnsemblMetazoa" id="Aqu2.1.25298_001">
    <property type="protein sequence ID" value="Aqu2.1.25298_001"/>
    <property type="gene ID" value="Aqu2.1.25298"/>
</dbReference>
<name>A0A1X7UBI2_AMPQE</name>
<reference evidence="3" key="1">
    <citation type="submission" date="2017-05" db="UniProtKB">
        <authorList>
            <consortium name="EnsemblMetazoa"/>
        </authorList>
    </citation>
    <scope>IDENTIFICATION</scope>
</reference>
<dbReference type="PANTHER" id="PTHR11229:SF8">
    <property type="entry name" value="LARGE RIBOSOMAL SUBUNIT PROTEIN UL3M"/>
    <property type="match status" value="1"/>
</dbReference>
<dbReference type="InterPro" id="IPR003034">
    <property type="entry name" value="SAP_dom"/>
</dbReference>
<dbReference type="InterPro" id="IPR019927">
    <property type="entry name" value="Ribosomal_uL3_bac/org-type"/>
</dbReference>
<sequence>MGRLYFTKCVIYRLPMMPSSLFKQLATDANMKDEKWSPQSRRTGVISIKLGMSQLWDHKARRIPVTLLQVLDNEVVMVKREERDGYNAVQIGAINYPNIKKLQEKVIPGASLNGRNPNSLKVPELKRWLICRGASRRGNKPDLISRVRFYIANGWADNLINPDKDFEDATCRIAAENKEISTDWQDI</sequence>
<dbReference type="SMART" id="SM00513">
    <property type="entry name" value="SAP"/>
    <property type="match status" value="1"/>
</dbReference>
<feature type="domain" description="SAP" evidence="2">
    <location>
        <begin position="117"/>
        <end position="151"/>
    </location>
</feature>
<dbReference type="SUPFAM" id="SSF50447">
    <property type="entry name" value="Translation proteins"/>
    <property type="match status" value="1"/>
</dbReference>
<dbReference type="SUPFAM" id="SSF68906">
    <property type="entry name" value="SAP domain"/>
    <property type="match status" value="1"/>
</dbReference>
<evidence type="ECO:0000259" key="2">
    <source>
        <dbReference type="SMART" id="SM00513"/>
    </source>
</evidence>
<proteinExistence type="predicted"/>
<dbReference type="GO" id="GO:0006412">
    <property type="term" value="P:translation"/>
    <property type="evidence" value="ECO:0007669"/>
    <property type="project" value="InterPro"/>
</dbReference>
<dbReference type="InParanoid" id="A0A1X7UBI2"/>
<dbReference type="Gene3D" id="2.40.30.10">
    <property type="entry name" value="Translation factors"/>
    <property type="match status" value="1"/>
</dbReference>
<dbReference type="InterPro" id="IPR009000">
    <property type="entry name" value="Transl_B-barrel_sf"/>
</dbReference>